<evidence type="ECO:0000256" key="1">
    <source>
        <dbReference type="ARBA" id="ARBA00004123"/>
    </source>
</evidence>
<evidence type="ECO:0000256" key="4">
    <source>
        <dbReference type="ARBA" id="ARBA00022490"/>
    </source>
</evidence>
<dbReference type="SMR" id="A0AB34PY28"/>
<dbReference type="InterPro" id="IPR036345">
    <property type="entry name" value="ExoRNase_PH_dom2_sf"/>
</dbReference>
<dbReference type="GO" id="GO:0071038">
    <property type="term" value="P:TRAMP-dependent tRNA surveillance pathway"/>
    <property type="evidence" value="ECO:0007669"/>
    <property type="project" value="TreeGrafter"/>
</dbReference>
<organism evidence="7 8">
    <name type="scientific">Candida albicans P78048</name>
    <dbReference type="NCBI Taxonomy" id="1094989"/>
    <lineage>
        <taxon>Eukaryota</taxon>
        <taxon>Fungi</taxon>
        <taxon>Dikarya</taxon>
        <taxon>Ascomycota</taxon>
        <taxon>Saccharomycotina</taxon>
        <taxon>Pichiomycetes</taxon>
        <taxon>Debaryomycetaceae</taxon>
        <taxon>Candida/Lodderomyces clade</taxon>
        <taxon>Candida</taxon>
    </lineage>
</organism>
<dbReference type="InterPro" id="IPR033100">
    <property type="entry name" value="Rrp45"/>
</dbReference>
<dbReference type="PANTHER" id="PTHR11097:SF14">
    <property type="entry name" value="EXOSOME COMPLEX COMPONENT RRP45"/>
    <property type="match status" value="1"/>
</dbReference>
<dbReference type="SUPFAM" id="SSF54211">
    <property type="entry name" value="Ribosomal protein S5 domain 2-like"/>
    <property type="match status" value="1"/>
</dbReference>
<dbReference type="PANTHER" id="PTHR11097">
    <property type="entry name" value="EXOSOME COMPLEX EXONUCLEASE RIBOSOMAL RNA PROCESSING PROTEIN"/>
    <property type="match status" value="1"/>
</dbReference>
<proteinExistence type="inferred from homology"/>
<dbReference type="SUPFAM" id="SSF55666">
    <property type="entry name" value="Ribonuclease PH domain 2-like"/>
    <property type="match status" value="1"/>
</dbReference>
<dbReference type="AlphaFoldDB" id="A0AB34PY28"/>
<comment type="similarity">
    <text evidence="3">Belongs to the RNase PH family.</text>
</comment>
<dbReference type="InterPro" id="IPR027408">
    <property type="entry name" value="PNPase/RNase_PH_dom_sf"/>
</dbReference>
<evidence type="ECO:0000256" key="3">
    <source>
        <dbReference type="ARBA" id="ARBA00006678"/>
    </source>
</evidence>
<dbReference type="GO" id="GO:0071028">
    <property type="term" value="P:nuclear mRNA surveillance"/>
    <property type="evidence" value="ECO:0007669"/>
    <property type="project" value="TreeGrafter"/>
</dbReference>
<accession>A0AB34PY28</accession>
<dbReference type="Gene3D" id="3.30.230.70">
    <property type="entry name" value="GHMP Kinase, N-terminal domain"/>
    <property type="match status" value="1"/>
</dbReference>
<dbReference type="GO" id="GO:0034475">
    <property type="term" value="P:U4 snRNA 3'-end processing"/>
    <property type="evidence" value="ECO:0007669"/>
    <property type="project" value="TreeGrafter"/>
</dbReference>
<evidence type="ECO:0000259" key="6">
    <source>
        <dbReference type="Pfam" id="PF01138"/>
    </source>
</evidence>
<evidence type="ECO:0000313" key="7">
    <source>
        <dbReference type="EMBL" id="KGR13889.1"/>
    </source>
</evidence>
<dbReference type="GO" id="GO:0071035">
    <property type="term" value="P:nuclear polyadenylation-dependent rRNA catabolic process"/>
    <property type="evidence" value="ECO:0007669"/>
    <property type="project" value="TreeGrafter"/>
</dbReference>
<dbReference type="GO" id="GO:0000467">
    <property type="term" value="P:exonucleolytic trimming to generate mature 3'-end of 5.8S rRNA from tricistronic rRNA transcript (SSU-rRNA, 5.8S rRNA, LSU-rRNA)"/>
    <property type="evidence" value="ECO:0007669"/>
    <property type="project" value="UniProtKB-ARBA"/>
</dbReference>
<evidence type="ECO:0000313" key="8">
    <source>
        <dbReference type="Proteomes" id="UP000030161"/>
    </source>
</evidence>
<dbReference type="GO" id="GO:0034476">
    <property type="term" value="P:U5 snRNA 3'-end processing"/>
    <property type="evidence" value="ECO:0007669"/>
    <property type="project" value="TreeGrafter"/>
</dbReference>
<dbReference type="FunFam" id="3.30.230.70:FF:000081">
    <property type="entry name" value="Exosome non-catalytic core subunit"/>
    <property type="match status" value="1"/>
</dbReference>
<name>A0AB34PY28_CANAX</name>
<gene>
    <name evidence="7" type="ORF">MG3_02322</name>
</gene>
<keyword evidence="5" id="KW-0694">RNA-binding</keyword>
<dbReference type="EMBL" id="AJIX01000013">
    <property type="protein sequence ID" value="KGR13889.1"/>
    <property type="molecule type" value="Genomic_DNA"/>
</dbReference>
<dbReference type="InterPro" id="IPR020568">
    <property type="entry name" value="Ribosomal_Su5_D2-typ_SF"/>
</dbReference>
<dbReference type="InterPro" id="IPR050590">
    <property type="entry name" value="Exosome_comp_Rrp42_subfam"/>
</dbReference>
<evidence type="ECO:0000256" key="5">
    <source>
        <dbReference type="ARBA" id="ARBA00022884"/>
    </source>
</evidence>
<protein>
    <submittedName>
        <fullName evidence="7">Exosome complex component RRP45</fullName>
    </submittedName>
</protein>
<feature type="domain" description="Exoribonuclease phosphorolytic" evidence="6">
    <location>
        <begin position="37"/>
        <end position="176"/>
    </location>
</feature>
<dbReference type="Proteomes" id="UP000030161">
    <property type="component" value="Unassembled WGS sequence"/>
</dbReference>
<comment type="subcellular location">
    <subcellularLocation>
        <location evidence="2">Cytoplasm</location>
    </subcellularLocation>
    <subcellularLocation>
        <location evidence="1">Nucleus</location>
    </subcellularLocation>
</comment>
<dbReference type="InterPro" id="IPR001247">
    <property type="entry name" value="ExoRNase_PH_dom1"/>
</dbReference>
<evidence type="ECO:0000256" key="2">
    <source>
        <dbReference type="ARBA" id="ARBA00004496"/>
    </source>
</evidence>
<keyword evidence="4" id="KW-0963">Cytoplasm</keyword>
<dbReference type="CDD" id="cd11368">
    <property type="entry name" value="RNase_PH_RRP45"/>
    <property type="match status" value="1"/>
</dbReference>
<dbReference type="Pfam" id="PF01138">
    <property type="entry name" value="RNase_PH"/>
    <property type="match status" value="1"/>
</dbReference>
<comment type="caution">
    <text evidence="7">The sequence shown here is derived from an EMBL/GenBank/DDBJ whole genome shotgun (WGS) entry which is preliminary data.</text>
</comment>
<sequence length="337" mass="37793">MSKELSLNQKNYLIQALKSNIRLSTSTNTGGSRKFNQFRPIDIKLSNTRYGSVELSLGKTKVMVNITSRITEPYQDRPFEGIMTINCEIPNHIKLQSNDTTNNNNDNEDEFINLINRALDRAIRRSNAVDLENLCIIAGEKVWELIIDLQVLNYDGNLIDSGCLAIITALLDFKKPDVTINNNNTSNSSSTSGGGGNIIVHDDEMKRPFIELSILHIPICLTFSLFNLGSKETNLKTNDIDQEIWLLDGDAMEESCRDGYLIMTMNQNHELIQLSKIGGGGNNGGVSIDGQQLINLCHESIDEINRLTNLVKSTVKNHQLNRYNNENYKLLESSADR</sequence>
<dbReference type="GO" id="GO:0000177">
    <property type="term" value="C:cytoplasmic exosome (RNase complex)"/>
    <property type="evidence" value="ECO:0007669"/>
    <property type="project" value="TreeGrafter"/>
</dbReference>
<dbReference type="GO" id="GO:0034473">
    <property type="term" value="P:U1 snRNA 3'-end processing"/>
    <property type="evidence" value="ECO:0007669"/>
    <property type="project" value="TreeGrafter"/>
</dbReference>
<dbReference type="GO" id="GO:0005730">
    <property type="term" value="C:nucleolus"/>
    <property type="evidence" value="ECO:0007669"/>
    <property type="project" value="UniProtKB-ARBA"/>
</dbReference>
<reference evidence="7 8" key="1">
    <citation type="submission" date="2013-12" db="EMBL/GenBank/DDBJ databases">
        <title>The Genome Sequence of Candida albicans P78048.</title>
        <authorList>
            <consortium name="The Broad Institute Genome Sequencing Platform"/>
            <consortium name="The Broad Institute Genome Sequencing Center for Infectious Disease"/>
            <person name="Cuomo C."/>
            <person name="Bennett R."/>
            <person name="Hirakawa M."/>
            <person name="Noverr M."/>
            <person name="Mitchell A."/>
            <person name="Young S.K."/>
            <person name="Zeng Q."/>
            <person name="Gargeya S."/>
            <person name="Fitzgerald M."/>
            <person name="Abouelleil A."/>
            <person name="Alvarado L."/>
            <person name="Berlin A.M."/>
            <person name="Chapman S.B."/>
            <person name="Dewar J."/>
            <person name="Goldberg J."/>
            <person name="Griggs A."/>
            <person name="Gujja S."/>
            <person name="Hansen M."/>
            <person name="Howarth C."/>
            <person name="Imamovic A."/>
            <person name="Larimer J."/>
            <person name="McCowan C."/>
            <person name="Murphy C."/>
            <person name="Pearson M."/>
            <person name="Priest M."/>
            <person name="Roberts A."/>
            <person name="Saif S."/>
            <person name="Shea T."/>
            <person name="Sykes S."/>
            <person name="Wortman J."/>
            <person name="Nusbaum C."/>
            <person name="Birren B."/>
        </authorList>
    </citation>
    <scope>NUCLEOTIDE SEQUENCE [LARGE SCALE GENOMIC DNA]</scope>
    <source>
        <strain evidence="7 8">P78048</strain>
    </source>
</reference>
<dbReference type="GO" id="GO:0035925">
    <property type="term" value="F:mRNA 3'-UTR AU-rich region binding"/>
    <property type="evidence" value="ECO:0007669"/>
    <property type="project" value="TreeGrafter"/>
</dbReference>
<dbReference type="GO" id="GO:0016075">
    <property type="term" value="P:rRNA catabolic process"/>
    <property type="evidence" value="ECO:0007669"/>
    <property type="project" value="TreeGrafter"/>
</dbReference>
<dbReference type="GO" id="GO:0000176">
    <property type="term" value="C:nuclear exosome (RNase complex)"/>
    <property type="evidence" value="ECO:0007669"/>
    <property type="project" value="UniProtKB-ARBA"/>
</dbReference>